<evidence type="ECO:0000256" key="3">
    <source>
        <dbReference type="ARBA" id="ARBA00021523"/>
    </source>
</evidence>
<reference evidence="6" key="1">
    <citation type="submission" date="2021-05" db="EMBL/GenBank/DDBJ databases">
        <title>The genome of the haptophyte Pavlova lutheri (Diacronema luteri, Pavlovales) - a model for lipid biosynthesis in eukaryotic algae.</title>
        <authorList>
            <person name="Hulatt C.J."/>
            <person name="Posewitz M.C."/>
        </authorList>
    </citation>
    <scope>NUCLEOTIDE SEQUENCE</scope>
    <source>
        <strain evidence="6">NIVA-4/92</strain>
    </source>
</reference>
<name>A0A8J5XRU8_DIALT</name>
<feature type="chain" id="PRO_5035175859" description="Uncharacterized protein ycf23" evidence="5">
    <location>
        <begin position="17"/>
        <end position="268"/>
    </location>
</feature>
<dbReference type="OrthoDB" id="5415at2759"/>
<evidence type="ECO:0000256" key="4">
    <source>
        <dbReference type="ARBA" id="ARBA00022640"/>
    </source>
</evidence>
<comment type="subcellular location">
    <subcellularLocation>
        <location evidence="1">Plastid</location>
    </subcellularLocation>
</comment>
<sequence length="268" mass="27823">MWKLLAVLVLAQAAAALRMGSPRVLTPFAERRALKVISGLMNFDPVSVRNVCKAAQAGGASLVDIACDAELVKVARSVTDLPICVSSVEPERFVAAVASGAEMVEIGNYDCFYTEGITFSAQQVEDLTRRTRELLPDIPLSVTIPHTLPIDQQVALAEALLAYSVDVIQTEGGMGAKPFSPGVLGMIEKAAPALAAAHEISRCVGSRAHVMAASGISDVTAPLALAAGADGVGVGSAINKLGDAIAMSFAVRRLVDAMDAARVAERVA</sequence>
<keyword evidence="5" id="KW-0732">Signal</keyword>
<dbReference type="AlphaFoldDB" id="A0A8J5XRU8"/>
<dbReference type="Proteomes" id="UP000751190">
    <property type="component" value="Unassembled WGS sequence"/>
</dbReference>
<protein>
    <recommendedName>
        <fullName evidence="3">Uncharacterized protein ycf23</fullName>
    </recommendedName>
</protein>
<keyword evidence="4" id="KW-0934">Plastid</keyword>
<gene>
    <name evidence="6" type="ORF">KFE25_008984</name>
</gene>
<accession>A0A8J5XRU8</accession>
<evidence type="ECO:0000313" key="7">
    <source>
        <dbReference type="Proteomes" id="UP000751190"/>
    </source>
</evidence>
<dbReference type="InterPro" id="IPR013785">
    <property type="entry name" value="Aldolase_TIM"/>
</dbReference>
<dbReference type="SUPFAM" id="SSF51569">
    <property type="entry name" value="Aldolase"/>
    <property type="match status" value="1"/>
</dbReference>
<keyword evidence="7" id="KW-1185">Reference proteome</keyword>
<dbReference type="InterPro" id="IPR007570">
    <property type="entry name" value="Uncharacterised_Ycf23"/>
</dbReference>
<evidence type="ECO:0000256" key="2">
    <source>
        <dbReference type="ARBA" id="ARBA00009664"/>
    </source>
</evidence>
<dbReference type="PANTHER" id="PTHR36895:SF1">
    <property type="entry name" value="YCF23 PROTEIN"/>
    <property type="match status" value="1"/>
</dbReference>
<dbReference type="PANTHER" id="PTHR36895">
    <property type="match status" value="1"/>
</dbReference>
<dbReference type="EMBL" id="JAGTXO010000001">
    <property type="protein sequence ID" value="KAG8470563.1"/>
    <property type="molecule type" value="Genomic_DNA"/>
</dbReference>
<proteinExistence type="inferred from homology"/>
<evidence type="ECO:0000256" key="1">
    <source>
        <dbReference type="ARBA" id="ARBA00004474"/>
    </source>
</evidence>
<comment type="similarity">
    <text evidence="2">Belongs to the ycf23 family.</text>
</comment>
<organism evidence="6 7">
    <name type="scientific">Diacronema lutheri</name>
    <name type="common">Unicellular marine alga</name>
    <name type="synonym">Monochrysis lutheri</name>
    <dbReference type="NCBI Taxonomy" id="2081491"/>
    <lineage>
        <taxon>Eukaryota</taxon>
        <taxon>Haptista</taxon>
        <taxon>Haptophyta</taxon>
        <taxon>Pavlovophyceae</taxon>
        <taxon>Pavlovales</taxon>
        <taxon>Pavlovaceae</taxon>
        <taxon>Diacronema</taxon>
    </lineage>
</organism>
<dbReference type="GO" id="GO:0009536">
    <property type="term" value="C:plastid"/>
    <property type="evidence" value="ECO:0007669"/>
    <property type="project" value="UniProtKB-SubCell"/>
</dbReference>
<dbReference type="Pfam" id="PF04481">
    <property type="entry name" value="DUF561"/>
    <property type="match status" value="1"/>
</dbReference>
<dbReference type="OMA" id="IAGLMNF"/>
<comment type="caution">
    <text evidence="6">The sequence shown here is derived from an EMBL/GenBank/DDBJ whole genome shotgun (WGS) entry which is preliminary data.</text>
</comment>
<evidence type="ECO:0000313" key="6">
    <source>
        <dbReference type="EMBL" id="KAG8470563.1"/>
    </source>
</evidence>
<dbReference type="Gene3D" id="3.20.20.70">
    <property type="entry name" value="Aldolase class I"/>
    <property type="match status" value="1"/>
</dbReference>
<feature type="signal peptide" evidence="5">
    <location>
        <begin position="1"/>
        <end position="16"/>
    </location>
</feature>
<evidence type="ECO:0000256" key="5">
    <source>
        <dbReference type="SAM" id="SignalP"/>
    </source>
</evidence>